<dbReference type="Proteomes" id="UP000245626">
    <property type="component" value="Unassembled WGS sequence"/>
</dbReference>
<evidence type="ECO:0000313" key="2">
    <source>
        <dbReference type="Proteomes" id="UP000245626"/>
    </source>
</evidence>
<name>A0ACD0NY50_9BASI</name>
<gene>
    <name evidence="1" type="ORF">IE53DRAFT_315273</name>
</gene>
<dbReference type="EMBL" id="KZ819906">
    <property type="protein sequence ID" value="PWN50692.1"/>
    <property type="molecule type" value="Genomic_DNA"/>
</dbReference>
<protein>
    <submittedName>
        <fullName evidence="1">Uncharacterized protein</fullName>
    </submittedName>
</protein>
<sequence length="258" mass="28811">MSHSGEGVGDPQPLTKQEILCFKNSLADSIRDQHWYTILTAATASAHAGAEAVPLIYEIASEDFKGRQGDEVDREVVRIQRRIKESLLKGSVLFGIPAALDSVFSLLPLLRNDARSNPNRSDSGFFQRKGQTIDSVTERGMDQLGVIYRHNLTSILEEKMGSEMEDLKCLTLNINYGWILSENSVLDLPSTELVILSALVPQNVRSEILWHLRGCRRVGWNDREIESVRSTCLSVAKRLACRTNKVPSLDQVSEDSNE</sequence>
<evidence type="ECO:0000313" key="1">
    <source>
        <dbReference type="EMBL" id="PWN50692.1"/>
    </source>
</evidence>
<proteinExistence type="predicted"/>
<reference evidence="1 2" key="1">
    <citation type="journal article" date="2018" name="Mol. Biol. Evol.">
        <title>Broad Genomic Sampling Reveals a Smut Pathogenic Ancestry of the Fungal Clade Ustilaginomycotina.</title>
        <authorList>
            <person name="Kijpornyongpan T."/>
            <person name="Mondo S.J."/>
            <person name="Barry K."/>
            <person name="Sandor L."/>
            <person name="Lee J."/>
            <person name="Lipzen A."/>
            <person name="Pangilinan J."/>
            <person name="LaButti K."/>
            <person name="Hainaut M."/>
            <person name="Henrissat B."/>
            <person name="Grigoriev I.V."/>
            <person name="Spatafora J.W."/>
            <person name="Aime M.C."/>
        </authorList>
    </citation>
    <scope>NUCLEOTIDE SEQUENCE [LARGE SCALE GENOMIC DNA]</scope>
    <source>
        <strain evidence="1 2">SA 807</strain>
    </source>
</reference>
<accession>A0ACD0NY50</accession>
<keyword evidence="2" id="KW-1185">Reference proteome</keyword>
<organism evidence="1 2">
    <name type="scientific">Violaceomyces palustris</name>
    <dbReference type="NCBI Taxonomy" id="1673888"/>
    <lineage>
        <taxon>Eukaryota</taxon>
        <taxon>Fungi</taxon>
        <taxon>Dikarya</taxon>
        <taxon>Basidiomycota</taxon>
        <taxon>Ustilaginomycotina</taxon>
        <taxon>Ustilaginomycetes</taxon>
        <taxon>Violaceomycetales</taxon>
        <taxon>Violaceomycetaceae</taxon>
        <taxon>Violaceomyces</taxon>
    </lineage>
</organism>